<sequence length="375" mass="42216">MLRDIKQWCEQCRACQTRRSPVPKQRAPMGVMHVSRPLQRVAVDILELPVTSRGNRYVLVVEDYFTKYVNLYALPNQTALTVAHCLFNDYVLVHGVPEVLHSDQGRQFEAEVVQTLCRLLGIKKTRTTAYNPKSDGMVERHNRTLIDQLAKMLLSHEGEWDGFVKQVAFAYNSSPHASTKFTPFYLMHGREARVPADVLVSAPVLDSERAGSVSEYVSVLARKLESAFAVARLHASEATERQKLYYDEGVCHRKYGVGSLVWLNNPTESRTKLAPHWKGPYQVVQVLTSGGESALTYRIVNPLDPLERAQVVHHDRLKLYTLPLPPQASVNPTMQCEAPSLVYEGPGSELTPPLPLQSRSGRIVRVPSHLRDFVV</sequence>
<dbReference type="FunFam" id="3.30.420.10:FF:000032">
    <property type="entry name" value="Retrovirus-related Pol polyprotein from transposon 297-like Protein"/>
    <property type="match status" value="1"/>
</dbReference>
<dbReference type="OMA" id="RDITEWC"/>
<dbReference type="Gene3D" id="3.30.420.10">
    <property type="entry name" value="Ribonuclease H-like superfamily/Ribonuclease H"/>
    <property type="match status" value="1"/>
</dbReference>
<reference evidence="2 3" key="1">
    <citation type="submission" date="2018-03" db="EMBL/GenBank/DDBJ databases">
        <title>Finding Nemo's genes: A chromosome-scale reference assembly of the genome of the orange clownfish Amphiprion percula.</title>
        <authorList>
            <person name="Lehmann R."/>
        </authorList>
    </citation>
    <scope>NUCLEOTIDE SEQUENCE</scope>
</reference>
<accession>A0A3P8T0I2</accession>
<dbReference type="GO" id="GO:0003676">
    <property type="term" value="F:nucleic acid binding"/>
    <property type="evidence" value="ECO:0007669"/>
    <property type="project" value="InterPro"/>
</dbReference>
<name>A0A3P8T0I2_AMPPE</name>
<reference evidence="2" key="2">
    <citation type="submission" date="2025-08" db="UniProtKB">
        <authorList>
            <consortium name="Ensembl"/>
        </authorList>
    </citation>
    <scope>IDENTIFICATION</scope>
</reference>
<dbReference type="GO" id="GO:0015074">
    <property type="term" value="P:DNA integration"/>
    <property type="evidence" value="ECO:0007669"/>
    <property type="project" value="InterPro"/>
</dbReference>
<evidence type="ECO:0000313" key="2">
    <source>
        <dbReference type="Ensembl" id="ENSAPEP00000018535.1"/>
    </source>
</evidence>
<dbReference type="InterPro" id="IPR050951">
    <property type="entry name" value="Retrovirus_Pol_polyprotein"/>
</dbReference>
<dbReference type="STRING" id="161767.ENSAPEP00000018535"/>
<protein>
    <recommendedName>
        <fullName evidence="1">Integrase catalytic domain-containing protein</fullName>
    </recommendedName>
</protein>
<organism evidence="2 3">
    <name type="scientific">Amphiprion percula</name>
    <name type="common">Orange clownfish</name>
    <name type="synonym">Lutjanus percula</name>
    <dbReference type="NCBI Taxonomy" id="161767"/>
    <lineage>
        <taxon>Eukaryota</taxon>
        <taxon>Metazoa</taxon>
        <taxon>Chordata</taxon>
        <taxon>Craniata</taxon>
        <taxon>Vertebrata</taxon>
        <taxon>Euteleostomi</taxon>
        <taxon>Actinopterygii</taxon>
        <taxon>Neopterygii</taxon>
        <taxon>Teleostei</taxon>
        <taxon>Neoteleostei</taxon>
        <taxon>Acanthomorphata</taxon>
        <taxon>Ovalentaria</taxon>
        <taxon>Pomacentridae</taxon>
        <taxon>Amphiprion</taxon>
    </lineage>
</organism>
<dbReference type="InterPro" id="IPR001584">
    <property type="entry name" value="Integrase_cat-core"/>
</dbReference>
<dbReference type="InterPro" id="IPR012337">
    <property type="entry name" value="RNaseH-like_sf"/>
</dbReference>
<dbReference type="SUPFAM" id="SSF53098">
    <property type="entry name" value="Ribonuclease H-like"/>
    <property type="match status" value="1"/>
</dbReference>
<dbReference type="PROSITE" id="PS50994">
    <property type="entry name" value="INTEGRASE"/>
    <property type="match status" value="1"/>
</dbReference>
<dbReference type="PANTHER" id="PTHR37984:SF15">
    <property type="entry name" value="INTEGRASE CATALYTIC DOMAIN-CONTAINING PROTEIN"/>
    <property type="match status" value="1"/>
</dbReference>
<evidence type="ECO:0000259" key="1">
    <source>
        <dbReference type="PROSITE" id="PS50994"/>
    </source>
</evidence>
<dbReference type="Ensembl" id="ENSAPET00000019045.1">
    <property type="protein sequence ID" value="ENSAPEP00000018535.1"/>
    <property type="gene ID" value="ENSAPEG00000013238.1"/>
</dbReference>
<keyword evidence="3" id="KW-1185">Reference proteome</keyword>
<feature type="domain" description="Integrase catalytic" evidence="1">
    <location>
        <begin position="33"/>
        <end position="191"/>
    </location>
</feature>
<reference evidence="2" key="3">
    <citation type="submission" date="2025-09" db="UniProtKB">
        <authorList>
            <consortium name="Ensembl"/>
        </authorList>
    </citation>
    <scope>IDENTIFICATION</scope>
</reference>
<dbReference type="PANTHER" id="PTHR37984">
    <property type="entry name" value="PROTEIN CBG26694"/>
    <property type="match status" value="1"/>
</dbReference>
<evidence type="ECO:0000313" key="3">
    <source>
        <dbReference type="Proteomes" id="UP000265080"/>
    </source>
</evidence>
<dbReference type="InterPro" id="IPR036397">
    <property type="entry name" value="RNaseH_sf"/>
</dbReference>
<dbReference type="GeneTree" id="ENSGT01000000214408"/>
<proteinExistence type="predicted"/>
<dbReference type="AlphaFoldDB" id="A0A3P8T0I2"/>
<dbReference type="Pfam" id="PF00665">
    <property type="entry name" value="rve"/>
    <property type="match status" value="1"/>
</dbReference>
<dbReference type="Proteomes" id="UP000265080">
    <property type="component" value="Chromosome 18"/>
</dbReference>